<accession>A0A7W9HFB7</accession>
<evidence type="ECO:0000313" key="2">
    <source>
        <dbReference type="Proteomes" id="UP000552097"/>
    </source>
</evidence>
<gene>
    <name evidence="1" type="ORF">F4560_000918</name>
</gene>
<sequence>MAPTKGNPTISPDWLAGLTRDMLHNMIESAMVAALRMVPERVFDAGGFDVIPQVVAGKWHPGWASVGVLGKDHAVQTVPGVASPLLRRVER</sequence>
<name>A0A7W9HFB7_9PSEU</name>
<organism evidence="1 2">
    <name type="scientific">Saccharothrix ecbatanensis</name>
    <dbReference type="NCBI Taxonomy" id="1105145"/>
    <lineage>
        <taxon>Bacteria</taxon>
        <taxon>Bacillati</taxon>
        <taxon>Actinomycetota</taxon>
        <taxon>Actinomycetes</taxon>
        <taxon>Pseudonocardiales</taxon>
        <taxon>Pseudonocardiaceae</taxon>
        <taxon>Saccharothrix</taxon>
    </lineage>
</organism>
<keyword evidence="2" id="KW-1185">Reference proteome</keyword>
<reference evidence="1 2" key="1">
    <citation type="submission" date="2020-08" db="EMBL/GenBank/DDBJ databases">
        <title>Sequencing the genomes of 1000 actinobacteria strains.</title>
        <authorList>
            <person name="Klenk H.-P."/>
        </authorList>
    </citation>
    <scope>NUCLEOTIDE SEQUENCE [LARGE SCALE GENOMIC DNA]</scope>
    <source>
        <strain evidence="1 2">DSM 45486</strain>
    </source>
</reference>
<dbReference type="RefSeq" id="WP_184916591.1">
    <property type="nucleotide sequence ID" value="NZ_JACHMO010000001.1"/>
</dbReference>
<comment type="caution">
    <text evidence="1">The sequence shown here is derived from an EMBL/GenBank/DDBJ whole genome shotgun (WGS) entry which is preliminary data.</text>
</comment>
<evidence type="ECO:0000313" key="1">
    <source>
        <dbReference type="EMBL" id="MBB5801150.1"/>
    </source>
</evidence>
<dbReference type="AlphaFoldDB" id="A0A7W9HFB7"/>
<dbReference type="Proteomes" id="UP000552097">
    <property type="component" value="Unassembled WGS sequence"/>
</dbReference>
<proteinExistence type="predicted"/>
<protein>
    <submittedName>
        <fullName evidence="1">Uncharacterized protein</fullName>
    </submittedName>
</protein>
<dbReference type="EMBL" id="JACHMO010000001">
    <property type="protein sequence ID" value="MBB5801150.1"/>
    <property type="molecule type" value="Genomic_DNA"/>
</dbReference>